<dbReference type="EMBL" id="NCKW01000007">
    <property type="protein sequence ID" value="POM81874.1"/>
    <property type="molecule type" value="Genomic_DNA"/>
</dbReference>
<evidence type="ECO:0000313" key="2">
    <source>
        <dbReference type="Proteomes" id="UP000237271"/>
    </source>
</evidence>
<gene>
    <name evidence="1" type="ORF">PHPALM_108</name>
</gene>
<dbReference type="OrthoDB" id="78677at2759"/>
<accession>A0A2P4YVP7</accession>
<organism evidence="1 2">
    <name type="scientific">Phytophthora palmivora</name>
    <dbReference type="NCBI Taxonomy" id="4796"/>
    <lineage>
        <taxon>Eukaryota</taxon>
        <taxon>Sar</taxon>
        <taxon>Stramenopiles</taxon>
        <taxon>Oomycota</taxon>
        <taxon>Peronosporomycetes</taxon>
        <taxon>Peronosporales</taxon>
        <taxon>Peronosporaceae</taxon>
        <taxon>Phytophthora</taxon>
    </lineage>
</organism>
<proteinExistence type="predicted"/>
<comment type="caution">
    <text evidence="1">The sequence shown here is derived from an EMBL/GenBank/DDBJ whole genome shotgun (WGS) entry which is preliminary data.</text>
</comment>
<dbReference type="Proteomes" id="UP000237271">
    <property type="component" value="Unassembled WGS sequence"/>
</dbReference>
<keyword evidence="2" id="KW-1185">Reference proteome</keyword>
<protein>
    <submittedName>
        <fullName evidence="1">Uncharacterized protein</fullName>
    </submittedName>
</protein>
<evidence type="ECO:0000313" key="1">
    <source>
        <dbReference type="EMBL" id="POM81874.1"/>
    </source>
</evidence>
<sequence>MVQFAIGDYVLYADIWSHRRSKLRVKWCGPALVVDTASNWVFTIENILTRETREVHANSDLGITEDLLADVARDTSLKSFARRATTMSRSNTSSWSSGVAWARSKIHGNLYRTCSKMQQQWSRIK</sequence>
<dbReference type="AlphaFoldDB" id="A0A2P4YVP7"/>
<name>A0A2P4YVP7_9STRA</name>
<reference evidence="1 2" key="1">
    <citation type="journal article" date="2017" name="Genome Biol. Evol.">
        <title>Phytophthora megakarya and P. palmivora, closely related causal agents of cacao black pod rot, underwent increases in genome sizes and gene numbers by different mechanisms.</title>
        <authorList>
            <person name="Ali S.S."/>
            <person name="Shao J."/>
            <person name="Lary D.J."/>
            <person name="Kronmiller B."/>
            <person name="Shen D."/>
            <person name="Strem M.D."/>
            <person name="Amoako-Attah I."/>
            <person name="Akrofi A.Y."/>
            <person name="Begoude B.A."/>
            <person name="Ten Hoopen G.M."/>
            <person name="Coulibaly K."/>
            <person name="Kebe B.I."/>
            <person name="Melnick R.L."/>
            <person name="Guiltinan M.J."/>
            <person name="Tyler B.M."/>
            <person name="Meinhardt L.W."/>
            <person name="Bailey B.A."/>
        </authorList>
    </citation>
    <scope>NUCLEOTIDE SEQUENCE [LARGE SCALE GENOMIC DNA]</scope>
    <source>
        <strain evidence="2">sbr112.9</strain>
    </source>
</reference>